<reference evidence="2" key="1">
    <citation type="journal article" date="2021" name="Nat. Commun.">
        <title>Genetic determinants of endophytism in the Arabidopsis root mycobiome.</title>
        <authorList>
            <person name="Mesny F."/>
            <person name="Miyauchi S."/>
            <person name="Thiergart T."/>
            <person name="Pickel B."/>
            <person name="Atanasova L."/>
            <person name="Karlsson M."/>
            <person name="Huettel B."/>
            <person name="Barry K.W."/>
            <person name="Haridas S."/>
            <person name="Chen C."/>
            <person name="Bauer D."/>
            <person name="Andreopoulos W."/>
            <person name="Pangilinan J."/>
            <person name="LaButti K."/>
            <person name="Riley R."/>
            <person name="Lipzen A."/>
            <person name="Clum A."/>
            <person name="Drula E."/>
            <person name="Henrissat B."/>
            <person name="Kohler A."/>
            <person name="Grigoriev I.V."/>
            <person name="Martin F.M."/>
            <person name="Hacquard S."/>
        </authorList>
    </citation>
    <scope>NUCLEOTIDE SEQUENCE</scope>
    <source>
        <strain evidence="2">MPI-SDFR-AT-0117</strain>
    </source>
</reference>
<feature type="region of interest" description="Disordered" evidence="1">
    <location>
        <begin position="652"/>
        <end position="686"/>
    </location>
</feature>
<dbReference type="PANTHER" id="PTHR34365:SF7">
    <property type="entry name" value="GLYCINE-RICH DOMAIN-CONTAINING PROTEIN 1"/>
    <property type="match status" value="1"/>
</dbReference>
<dbReference type="OrthoDB" id="2684236at2759"/>
<organism evidence="2 3">
    <name type="scientific">Plectosphaerella plurivora</name>
    <dbReference type="NCBI Taxonomy" id="936078"/>
    <lineage>
        <taxon>Eukaryota</taxon>
        <taxon>Fungi</taxon>
        <taxon>Dikarya</taxon>
        <taxon>Ascomycota</taxon>
        <taxon>Pezizomycotina</taxon>
        <taxon>Sordariomycetes</taxon>
        <taxon>Hypocreomycetidae</taxon>
        <taxon>Glomerellales</taxon>
        <taxon>Plectosphaerellaceae</taxon>
        <taxon>Plectosphaerella</taxon>
    </lineage>
</organism>
<evidence type="ECO:0000313" key="3">
    <source>
        <dbReference type="Proteomes" id="UP000770015"/>
    </source>
</evidence>
<name>A0A9P9AAJ6_9PEZI</name>
<dbReference type="Pfam" id="PF07173">
    <property type="entry name" value="GRDP-like"/>
    <property type="match status" value="1"/>
</dbReference>
<sequence>MGLLGSSKDAKPSKAALAEQERAQRGPRAVQQVAPPAYTAVEEAPASVDDVLTPALGGLSLTEALPGKPSGDACLAHLRLLYAFQVLKNEVGYHDGLFDIWDERAVGGNPQILAALREKRWALYVARAVDRYTAWWHSFVPEMLREADMVAPGVQGREGRYDQFTKEAKAAQWTEDMLPPIDVILVWHAHMLNPRLYLEDCIRYGHGSIWAGGMPWDAVNKAIDRTFKMPATESRISNWAQRTSREWSNEDDPDLKDLRCPNCPATLSIPWTTCGLPQGYKGDHRPGLVGEGYGDGKLKASCECGFVVTHDSLRVAKLRDDINKNIIADQALPGTIIPMESGIPELLPEKELGEHEQLFPGRMARRALLLPVVEMLKPGSAVEPTMLSVSEIFEEYTGKFADSKNLKRVQDLHGLKRVERGAKKAVDVTLSKDSRRQMRKLMSRYWENASIFSIDLVGCVIRQSGFTENMVQLNWLHLPTSRQVMKELLVKYDRFVEIIANYPDEVAAPTLDIDLAWHTHQSSPKSYYDHMVLQTKTFIDHNDRIDEQKLGSAFQWTTKVYQERYGEVYAQCRCWYCEVTRVMTVGTLAGMFGKQSKEEKFLENYHASGQSAKHPEGSSEPSVHISAHNSVHTIETKARAATARKHRLPFRNGVTEAEEKARRRAKKQPLKGAGGKERMGPKDQNTASFWGVKVPILGPWASATAAATTGAIYAAAPGVVTLGPGSVGSCGSGTCGGGTGCGTEMVGMCFAGCTGSGWMGGNAGCAR</sequence>
<protein>
    <submittedName>
        <fullName evidence="2">Uncharacterized protein</fullName>
    </submittedName>
</protein>
<evidence type="ECO:0000313" key="2">
    <source>
        <dbReference type="EMBL" id="KAH6686648.1"/>
    </source>
</evidence>
<dbReference type="PANTHER" id="PTHR34365">
    <property type="entry name" value="ENOLASE (DUF1399)"/>
    <property type="match status" value="1"/>
</dbReference>
<accession>A0A9P9AAJ6</accession>
<keyword evidence="3" id="KW-1185">Reference proteome</keyword>
<comment type="caution">
    <text evidence="2">The sequence shown here is derived from an EMBL/GenBank/DDBJ whole genome shotgun (WGS) entry which is preliminary data.</text>
</comment>
<proteinExistence type="predicted"/>
<evidence type="ECO:0000256" key="1">
    <source>
        <dbReference type="SAM" id="MobiDB-lite"/>
    </source>
</evidence>
<feature type="region of interest" description="Disordered" evidence="1">
    <location>
        <begin position="1"/>
        <end position="31"/>
    </location>
</feature>
<gene>
    <name evidence="2" type="ORF">F5X68DRAFT_11359</name>
</gene>
<dbReference type="AlphaFoldDB" id="A0A9P9AAJ6"/>
<dbReference type="InterPro" id="IPR009836">
    <property type="entry name" value="GRDP-like"/>
</dbReference>
<dbReference type="EMBL" id="JAGSXJ010000012">
    <property type="protein sequence ID" value="KAH6686648.1"/>
    <property type="molecule type" value="Genomic_DNA"/>
</dbReference>
<dbReference type="Proteomes" id="UP000770015">
    <property type="component" value="Unassembled WGS sequence"/>
</dbReference>